<protein>
    <submittedName>
        <fullName evidence="3">Phosphotransferase</fullName>
    </submittedName>
</protein>
<dbReference type="Pfam" id="PF01636">
    <property type="entry name" value="APH"/>
    <property type="match status" value="1"/>
</dbReference>
<gene>
    <name evidence="2" type="ORF">HNR71_006164</name>
    <name evidence="3" type="ORF">HPO96_25835</name>
</gene>
<evidence type="ECO:0000313" key="4">
    <source>
        <dbReference type="Proteomes" id="UP000534306"/>
    </source>
</evidence>
<reference evidence="3 4" key="1">
    <citation type="submission" date="2020-05" db="EMBL/GenBank/DDBJ databases">
        <title>Genome sequence of Kribbella sandramycini ATCC 39419.</title>
        <authorList>
            <person name="Maclea K.S."/>
            <person name="Fair J.L."/>
        </authorList>
    </citation>
    <scope>NUCLEOTIDE SEQUENCE [LARGE SCALE GENOMIC DNA]</scope>
    <source>
        <strain evidence="3 4">ATCC 39419</strain>
    </source>
</reference>
<dbReference type="SUPFAM" id="SSF56112">
    <property type="entry name" value="Protein kinase-like (PK-like)"/>
    <property type="match status" value="1"/>
</dbReference>
<evidence type="ECO:0000259" key="1">
    <source>
        <dbReference type="Pfam" id="PF01636"/>
    </source>
</evidence>
<dbReference type="InterPro" id="IPR011009">
    <property type="entry name" value="Kinase-like_dom_sf"/>
</dbReference>
<accession>A0A7Y4L3I1</accession>
<dbReference type="Proteomes" id="UP000553957">
    <property type="component" value="Unassembled WGS sequence"/>
</dbReference>
<feature type="domain" description="Aminoglycoside phosphotransferase" evidence="1">
    <location>
        <begin position="116"/>
        <end position="172"/>
    </location>
</feature>
<dbReference type="EMBL" id="JACHKF010000001">
    <property type="protein sequence ID" value="MBB6570527.1"/>
    <property type="molecule type" value="Genomic_DNA"/>
</dbReference>
<keyword evidence="4" id="KW-1185">Reference proteome</keyword>
<comment type="caution">
    <text evidence="3">The sequence shown here is derived from an EMBL/GenBank/DDBJ whole genome shotgun (WGS) entry which is preliminary data.</text>
</comment>
<sequence>MSEELAGGRFSKPVRDGDVVRRRRGSSNSHALLRHLEQAGFGLSPRVIDLDDETETLTYLVGTAGYPPLTADLRSDEALVSVACAIRRLHDATEGFVPAEPGEWNDLEVAAPVAIDCIGHHDLAPWNLIFDGPEVVGIIDWDTVRPSNRRWDLCYAAHQFVPFHPSRWLEPFGWPEEPDRARRLRLFCDAYGLDVQPAELVDLIGIRLLSHAANIEQQIKAGNPAYDVHRDEDHAGGYRAAVAYILANRAQLLGGEGPDEGQVAGEGG</sequence>
<dbReference type="RefSeq" id="WP_171676936.1">
    <property type="nucleotide sequence ID" value="NZ_BAAAGT010000011.1"/>
</dbReference>
<dbReference type="GO" id="GO:0016740">
    <property type="term" value="F:transferase activity"/>
    <property type="evidence" value="ECO:0007669"/>
    <property type="project" value="UniProtKB-KW"/>
</dbReference>
<evidence type="ECO:0000313" key="2">
    <source>
        <dbReference type="EMBL" id="MBB6570527.1"/>
    </source>
</evidence>
<keyword evidence="3" id="KW-0808">Transferase</keyword>
<evidence type="ECO:0000313" key="5">
    <source>
        <dbReference type="Proteomes" id="UP000553957"/>
    </source>
</evidence>
<name>A0A7Y4L3I1_9ACTN</name>
<evidence type="ECO:0000313" key="3">
    <source>
        <dbReference type="EMBL" id="NOL43673.1"/>
    </source>
</evidence>
<dbReference type="EMBL" id="JABJRC010000007">
    <property type="protein sequence ID" value="NOL43673.1"/>
    <property type="molecule type" value="Genomic_DNA"/>
</dbReference>
<dbReference type="AlphaFoldDB" id="A0A7Y4L3I1"/>
<dbReference type="Proteomes" id="UP000534306">
    <property type="component" value="Unassembled WGS sequence"/>
</dbReference>
<proteinExistence type="predicted"/>
<dbReference type="Gene3D" id="3.90.1200.10">
    <property type="match status" value="1"/>
</dbReference>
<reference evidence="2 5" key="2">
    <citation type="submission" date="2020-08" db="EMBL/GenBank/DDBJ databases">
        <title>Sequencing the genomes of 1000 actinobacteria strains.</title>
        <authorList>
            <person name="Klenk H.-P."/>
        </authorList>
    </citation>
    <scope>NUCLEOTIDE SEQUENCE [LARGE SCALE GENOMIC DNA]</scope>
    <source>
        <strain evidence="2 5">DSM 15626</strain>
    </source>
</reference>
<organism evidence="3 4">
    <name type="scientific">Kribbella sandramycini</name>
    <dbReference type="NCBI Taxonomy" id="60450"/>
    <lineage>
        <taxon>Bacteria</taxon>
        <taxon>Bacillati</taxon>
        <taxon>Actinomycetota</taxon>
        <taxon>Actinomycetes</taxon>
        <taxon>Propionibacteriales</taxon>
        <taxon>Kribbellaceae</taxon>
        <taxon>Kribbella</taxon>
    </lineage>
</organism>
<dbReference type="InterPro" id="IPR002575">
    <property type="entry name" value="Aminoglycoside_PTrfase"/>
</dbReference>